<reference evidence="2 3" key="1">
    <citation type="submission" date="2012-02" db="EMBL/GenBank/DDBJ databases">
        <title>Complete sequence of chromosome of Singulisphaera acidiphila DSM 18658.</title>
        <authorList>
            <consortium name="US DOE Joint Genome Institute (JGI-PGF)"/>
            <person name="Lucas S."/>
            <person name="Copeland A."/>
            <person name="Lapidus A."/>
            <person name="Glavina del Rio T."/>
            <person name="Dalin E."/>
            <person name="Tice H."/>
            <person name="Bruce D."/>
            <person name="Goodwin L."/>
            <person name="Pitluck S."/>
            <person name="Peters L."/>
            <person name="Ovchinnikova G."/>
            <person name="Chertkov O."/>
            <person name="Kyrpides N."/>
            <person name="Mavromatis K."/>
            <person name="Ivanova N."/>
            <person name="Brettin T."/>
            <person name="Detter J.C."/>
            <person name="Han C."/>
            <person name="Larimer F."/>
            <person name="Land M."/>
            <person name="Hauser L."/>
            <person name="Markowitz V."/>
            <person name="Cheng J.-F."/>
            <person name="Hugenholtz P."/>
            <person name="Woyke T."/>
            <person name="Wu D."/>
            <person name="Tindall B."/>
            <person name="Pomrenke H."/>
            <person name="Brambilla E."/>
            <person name="Klenk H.-P."/>
            <person name="Eisen J.A."/>
        </authorList>
    </citation>
    <scope>NUCLEOTIDE SEQUENCE [LARGE SCALE GENOMIC DNA]</scope>
    <source>
        <strain evidence="3">ATCC BAA-1392 / DSM 18658 / VKM B-2454 / MOB10</strain>
    </source>
</reference>
<dbReference type="Proteomes" id="UP000010798">
    <property type="component" value="Chromosome"/>
</dbReference>
<accession>L0DIF6</accession>
<gene>
    <name evidence="2" type="ordered locus">Sinac_4883</name>
</gene>
<dbReference type="Pfam" id="PF07596">
    <property type="entry name" value="SBP_bac_10"/>
    <property type="match status" value="1"/>
</dbReference>
<dbReference type="Gene3D" id="3.30.700.10">
    <property type="entry name" value="Glycoprotein, Type 4 Pilin"/>
    <property type="match status" value="1"/>
</dbReference>
<dbReference type="InterPro" id="IPR011453">
    <property type="entry name" value="DUF1559"/>
</dbReference>
<dbReference type="PANTHER" id="PTHR30093">
    <property type="entry name" value="GENERAL SECRETION PATHWAY PROTEIN G"/>
    <property type="match status" value="1"/>
</dbReference>
<proteinExistence type="predicted"/>
<dbReference type="Pfam" id="PF07963">
    <property type="entry name" value="N_methyl"/>
    <property type="match status" value="1"/>
</dbReference>
<name>L0DIF6_SINAD</name>
<dbReference type="RefSeq" id="WP_015248150.1">
    <property type="nucleotide sequence ID" value="NC_019892.1"/>
</dbReference>
<dbReference type="InterPro" id="IPR045584">
    <property type="entry name" value="Pilin-like"/>
</dbReference>
<dbReference type="NCBIfam" id="TIGR04294">
    <property type="entry name" value="pre_pil_HX9DG"/>
    <property type="match status" value="1"/>
</dbReference>
<feature type="domain" description="DUF1559" evidence="1">
    <location>
        <begin position="32"/>
        <end position="316"/>
    </location>
</feature>
<organism evidence="2 3">
    <name type="scientific">Singulisphaera acidiphila (strain ATCC BAA-1392 / DSM 18658 / VKM B-2454 / MOB10)</name>
    <dbReference type="NCBI Taxonomy" id="886293"/>
    <lineage>
        <taxon>Bacteria</taxon>
        <taxon>Pseudomonadati</taxon>
        <taxon>Planctomycetota</taxon>
        <taxon>Planctomycetia</taxon>
        <taxon>Isosphaerales</taxon>
        <taxon>Isosphaeraceae</taxon>
        <taxon>Singulisphaera</taxon>
    </lineage>
</organism>
<dbReference type="PANTHER" id="PTHR30093:SF2">
    <property type="entry name" value="TYPE II SECRETION SYSTEM PROTEIN H"/>
    <property type="match status" value="1"/>
</dbReference>
<dbReference type="EMBL" id="CP003364">
    <property type="protein sequence ID" value="AGA29042.1"/>
    <property type="molecule type" value="Genomic_DNA"/>
</dbReference>
<protein>
    <submittedName>
        <fullName evidence="2">Prepilin-type N-terminal cleavage/methylation domain-containing protein</fullName>
    </submittedName>
</protein>
<dbReference type="eggNOG" id="COG2165">
    <property type="taxonomic scope" value="Bacteria"/>
</dbReference>
<dbReference type="KEGG" id="saci:Sinac_4883"/>
<dbReference type="NCBIfam" id="TIGR02532">
    <property type="entry name" value="IV_pilin_GFxxxE"/>
    <property type="match status" value="1"/>
</dbReference>
<evidence type="ECO:0000313" key="3">
    <source>
        <dbReference type="Proteomes" id="UP000010798"/>
    </source>
</evidence>
<dbReference type="STRING" id="886293.Sinac_4883"/>
<dbReference type="OrthoDB" id="270727at2"/>
<keyword evidence="3" id="KW-1185">Reference proteome</keyword>
<dbReference type="SUPFAM" id="SSF54523">
    <property type="entry name" value="Pili subunits"/>
    <property type="match status" value="1"/>
</dbReference>
<evidence type="ECO:0000313" key="2">
    <source>
        <dbReference type="EMBL" id="AGA29042.1"/>
    </source>
</evidence>
<dbReference type="HOGENOM" id="CLU_041661_0_0_0"/>
<evidence type="ECO:0000259" key="1">
    <source>
        <dbReference type="Pfam" id="PF07596"/>
    </source>
</evidence>
<dbReference type="InterPro" id="IPR012902">
    <property type="entry name" value="N_methyl_site"/>
</dbReference>
<dbReference type="InterPro" id="IPR027558">
    <property type="entry name" value="Pre_pil_HX9DG_C"/>
</dbReference>
<dbReference type="AlphaFoldDB" id="L0DIF6"/>
<sequence length="338" mass="36068">MRKQRFGFTLIELLVVIAIIAVLIALLLPAVQAAREAARRSQCVNNLKQLGLAMHNYESVNSSLPPGQKSCCWGTWLVFLLPQIEQQALFNAWNFGGDLVYLNGQYDAPLRYGGVANGTVTASRVNAYMCPSDGTATSLSGIGPTVGSVTYKVTSQNYVVNYGNLHTAQPASFDFGGTTFTFGGAPFTDMNTPATGMGGQKVVGFSGISDGLSNTVLVSEIVVGTGTGGQYGAPFDLRGFSWWGSAASFTSWLAPNSSLPDVTESRDYCVYPYQMNPPCVEPTATLPRLNGVRSRHSGGVNATMGDGSVRFFKNSISLPVWRALSTTRGTEVLSSDSY</sequence>